<name>A0A1X2GXR8_9FUNG</name>
<proteinExistence type="predicted"/>
<evidence type="ECO:0000313" key="2">
    <source>
        <dbReference type="Proteomes" id="UP000242146"/>
    </source>
</evidence>
<dbReference type="Proteomes" id="UP000242146">
    <property type="component" value="Unassembled WGS sequence"/>
</dbReference>
<keyword evidence="2" id="KW-1185">Reference proteome</keyword>
<organism evidence="1 2">
    <name type="scientific">Hesseltinella vesiculosa</name>
    <dbReference type="NCBI Taxonomy" id="101127"/>
    <lineage>
        <taxon>Eukaryota</taxon>
        <taxon>Fungi</taxon>
        <taxon>Fungi incertae sedis</taxon>
        <taxon>Mucoromycota</taxon>
        <taxon>Mucoromycotina</taxon>
        <taxon>Mucoromycetes</taxon>
        <taxon>Mucorales</taxon>
        <taxon>Cunninghamellaceae</taxon>
        <taxon>Hesseltinella</taxon>
    </lineage>
</organism>
<dbReference type="EMBL" id="MCGT01000001">
    <property type="protein sequence ID" value="ORX62825.1"/>
    <property type="molecule type" value="Genomic_DNA"/>
</dbReference>
<gene>
    <name evidence="1" type="ORF">DM01DRAFT_1369406</name>
</gene>
<sequence length="108" mass="12314">MEANPSDCFLWCRECWVVRVLCSVADGLAKRTRTLFELADAQWRLRMVDIDDYMNITTTTTLVKNVPAPNDPSGRIGATTADRHFHLENTTITYERLHSTHKTVTSNT</sequence>
<protein>
    <submittedName>
        <fullName evidence="1">Uncharacterized protein</fullName>
    </submittedName>
</protein>
<dbReference type="AlphaFoldDB" id="A0A1X2GXR8"/>
<reference evidence="1 2" key="1">
    <citation type="submission" date="2016-07" db="EMBL/GenBank/DDBJ databases">
        <title>Pervasive Adenine N6-methylation of Active Genes in Fungi.</title>
        <authorList>
            <consortium name="DOE Joint Genome Institute"/>
            <person name="Mondo S.J."/>
            <person name="Dannebaum R.O."/>
            <person name="Kuo R.C."/>
            <person name="Labutti K."/>
            <person name="Haridas S."/>
            <person name="Kuo A."/>
            <person name="Salamov A."/>
            <person name="Ahrendt S.R."/>
            <person name="Lipzen A."/>
            <person name="Sullivan W."/>
            <person name="Andreopoulos W.B."/>
            <person name="Clum A."/>
            <person name="Lindquist E."/>
            <person name="Daum C."/>
            <person name="Ramamoorthy G.K."/>
            <person name="Gryganskyi A."/>
            <person name="Culley D."/>
            <person name="Magnuson J.K."/>
            <person name="James T.Y."/>
            <person name="O'Malley M.A."/>
            <person name="Stajich J.E."/>
            <person name="Spatafora J.W."/>
            <person name="Visel A."/>
            <person name="Grigoriev I.V."/>
        </authorList>
    </citation>
    <scope>NUCLEOTIDE SEQUENCE [LARGE SCALE GENOMIC DNA]</scope>
    <source>
        <strain evidence="1 2">NRRL 3301</strain>
    </source>
</reference>
<accession>A0A1X2GXR8</accession>
<evidence type="ECO:0000313" key="1">
    <source>
        <dbReference type="EMBL" id="ORX62825.1"/>
    </source>
</evidence>
<comment type="caution">
    <text evidence="1">The sequence shown here is derived from an EMBL/GenBank/DDBJ whole genome shotgun (WGS) entry which is preliminary data.</text>
</comment>